<evidence type="ECO:0000313" key="7">
    <source>
        <dbReference type="Proteomes" id="UP000027180"/>
    </source>
</evidence>
<dbReference type="InterPro" id="IPR051814">
    <property type="entry name" value="NAD(P)H-dep_FMN_reductase"/>
</dbReference>
<name>A0A060ID80_RHIET</name>
<dbReference type="InterPro" id="IPR005025">
    <property type="entry name" value="FMN_Rdtase-like_dom"/>
</dbReference>
<dbReference type="EC" id="1.5.1.38" evidence="6"/>
<evidence type="ECO:0000256" key="1">
    <source>
        <dbReference type="ARBA" id="ARBA00005990"/>
    </source>
</evidence>
<evidence type="ECO:0000313" key="6">
    <source>
        <dbReference type="EMBL" id="AIC29656.1"/>
    </source>
</evidence>
<dbReference type="Gene3D" id="3.40.50.360">
    <property type="match status" value="1"/>
</dbReference>
<proteinExistence type="inferred from homology"/>
<keyword evidence="3" id="KW-0288">FMN</keyword>
<reference evidence="6 7" key="1">
    <citation type="submission" date="2013-12" db="EMBL/GenBank/DDBJ databases">
        <title>Complete genome sequence of Rhizobium etli bv. mimosae IE4771.</title>
        <authorList>
            <person name="Bustos P."/>
            <person name="Santamaria R.I."/>
            <person name="Lozano L."/>
            <person name="Ormeno-Orrillo E."/>
            <person name="Rogel M.A."/>
            <person name="Romero D."/>
            <person name="Cevallos M.A."/>
            <person name="Martinez-Romero E."/>
            <person name="Gonzalez V."/>
        </authorList>
    </citation>
    <scope>NUCLEOTIDE SEQUENCE [LARGE SCALE GENOMIC DNA]</scope>
    <source>
        <strain evidence="6 7">IE4771</strain>
        <plasmid evidence="7">Plasmid pRetIE4771a</plasmid>
    </source>
</reference>
<dbReference type="AlphaFoldDB" id="A0A060ID80"/>
<evidence type="ECO:0000259" key="5">
    <source>
        <dbReference type="Pfam" id="PF03358"/>
    </source>
</evidence>
<geneLocation type="plasmid" evidence="6 7">
    <name>pRetIE4771a</name>
</geneLocation>
<gene>
    <name evidence="6" type="ORF">IE4771_PA00150</name>
</gene>
<dbReference type="PANTHER" id="PTHR43408:SF2">
    <property type="entry name" value="FMN REDUCTASE (NADPH)"/>
    <property type="match status" value="1"/>
</dbReference>
<dbReference type="RefSeq" id="WP_040140080.1">
    <property type="nucleotide sequence ID" value="NZ_CP006987.1"/>
</dbReference>
<evidence type="ECO:0000256" key="3">
    <source>
        <dbReference type="ARBA" id="ARBA00022643"/>
    </source>
</evidence>
<dbReference type="EMBL" id="CP006987">
    <property type="protein sequence ID" value="AIC29656.1"/>
    <property type="molecule type" value="Genomic_DNA"/>
</dbReference>
<dbReference type="SUPFAM" id="SSF52218">
    <property type="entry name" value="Flavoproteins"/>
    <property type="match status" value="1"/>
</dbReference>
<dbReference type="KEGG" id="rei:IE4771_PA00150"/>
<accession>A0A060ID80</accession>
<dbReference type="Proteomes" id="UP000027180">
    <property type="component" value="Plasmid pRetIE4771a"/>
</dbReference>
<dbReference type="GO" id="GO:0052873">
    <property type="term" value="F:FMN reductase (NADPH) activity"/>
    <property type="evidence" value="ECO:0007669"/>
    <property type="project" value="UniProtKB-EC"/>
</dbReference>
<keyword evidence="4 6" id="KW-0560">Oxidoreductase</keyword>
<comment type="similarity">
    <text evidence="1">Belongs to the SsuE family.</text>
</comment>
<dbReference type="HOGENOM" id="CLU_055322_3_3_5"/>
<dbReference type="InterPro" id="IPR029039">
    <property type="entry name" value="Flavoprotein-like_sf"/>
</dbReference>
<protein>
    <submittedName>
        <fullName evidence="6">FMN reductase (NADPH) protein</fullName>
        <ecNumber evidence="6">1.5.1.38</ecNumber>
    </submittedName>
</protein>
<sequence length="169" mass="18405">MKIVAITGNVSRPSKTRALGEYALSSAPPGYARYLFDLVDVLPVLGTTLWRSEAPAELANVLDAIQSSDVLVVGTPVFKSSMTGLLKHLFDLFEMTALQGKPVSIFATGKAEAHGEHVEAHLRSLMGFFKAEIRGDFIYAMDSDFPDSAPSAELRERVDRQLARTLGHV</sequence>
<evidence type="ECO:0000256" key="4">
    <source>
        <dbReference type="ARBA" id="ARBA00023002"/>
    </source>
</evidence>
<feature type="domain" description="NADPH-dependent FMN reductase-like" evidence="5">
    <location>
        <begin position="1"/>
        <end position="142"/>
    </location>
</feature>
<evidence type="ECO:0000256" key="2">
    <source>
        <dbReference type="ARBA" id="ARBA00022630"/>
    </source>
</evidence>
<organism evidence="6 7">
    <name type="scientific">Rhizobium etli bv. mimosae str. IE4771</name>
    <dbReference type="NCBI Taxonomy" id="1432050"/>
    <lineage>
        <taxon>Bacteria</taxon>
        <taxon>Pseudomonadati</taxon>
        <taxon>Pseudomonadota</taxon>
        <taxon>Alphaproteobacteria</taxon>
        <taxon>Hyphomicrobiales</taxon>
        <taxon>Rhizobiaceae</taxon>
        <taxon>Rhizobium/Agrobacterium group</taxon>
        <taxon>Rhizobium</taxon>
    </lineage>
</organism>
<dbReference type="PANTHER" id="PTHR43408">
    <property type="entry name" value="FMN REDUCTASE (NADPH)"/>
    <property type="match status" value="1"/>
</dbReference>
<dbReference type="Pfam" id="PF03358">
    <property type="entry name" value="FMN_red"/>
    <property type="match status" value="1"/>
</dbReference>
<dbReference type="OrthoDB" id="1643408at2"/>
<keyword evidence="2" id="KW-0285">Flavoprotein</keyword>
<keyword evidence="6" id="KW-0614">Plasmid</keyword>